<organism evidence="4">
    <name type="scientific">Taenia asiatica</name>
    <name type="common">Asian tapeworm</name>
    <dbReference type="NCBI Taxonomy" id="60517"/>
    <lineage>
        <taxon>Eukaryota</taxon>
        <taxon>Metazoa</taxon>
        <taxon>Spiralia</taxon>
        <taxon>Lophotrochozoa</taxon>
        <taxon>Platyhelminthes</taxon>
        <taxon>Cestoda</taxon>
        <taxon>Eucestoda</taxon>
        <taxon>Cyclophyllidea</taxon>
        <taxon>Taeniidae</taxon>
        <taxon>Taenia</taxon>
    </lineage>
</organism>
<evidence type="ECO:0000256" key="1">
    <source>
        <dbReference type="SAM" id="Phobius"/>
    </source>
</evidence>
<evidence type="ECO:0000313" key="2">
    <source>
        <dbReference type="EMBL" id="VDK25283.1"/>
    </source>
</evidence>
<name>A0A0R3VYG6_TAEAS</name>
<feature type="transmembrane region" description="Helical" evidence="1">
    <location>
        <begin position="131"/>
        <end position="156"/>
    </location>
</feature>
<reference evidence="4" key="1">
    <citation type="submission" date="2017-02" db="UniProtKB">
        <authorList>
            <consortium name="WormBaseParasite"/>
        </authorList>
    </citation>
    <scope>IDENTIFICATION</scope>
</reference>
<keyword evidence="1" id="KW-1133">Transmembrane helix</keyword>
<keyword evidence="1" id="KW-0472">Membrane</keyword>
<evidence type="ECO:0000313" key="3">
    <source>
        <dbReference type="Proteomes" id="UP000282613"/>
    </source>
</evidence>
<sequence>MVWVIQTQNGDLLNVLFFIVLPPRVHEPELDLITKLDRSVAEFFKHMLIFQPLPLPILQVGADNACANPNHCLYLSVLRRTHHPNTNTSCCCCCFKEKDLTQDLLPCSKSRAAYTVVTEVTCVKFWGATRLLGLICLLISKNVFLALLYFGILSLAHIHTLEARLLVGDVASRGG</sequence>
<protein>
    <submittedName>
        <fullName evidence="4">Secreted protein</fullName>
    </submittedName>
</protein>
<keyword evidence="1" id="KW-0812">Transmembrane</keyword>
<dbReference type="Proteomes" id="UP000282613">
    <property type="component" value="Unassembled WGS sequence"/>
</dbReference>
<dbReference type="EMBL" id="UYRS01001731">
    <property type="protein sequence ID" value="VDK25283.1"/>
    <property type="molecule type" value="Genomic_DNA"/>
</dbReference>
<dbReference type="WBParaSite" id="TASK_0000246001-mRNA-1">
    <property type="protein sequence ID" value="TASK_0000246001-mRNA-1"/>
    <property type="gene ID" value="TASK_0000246001"/>
</dbReference>
<keyword evidence="3" id="KW-1185">Reference proteome</keyword>
<proteinExistence type="predicted"/>
<accession>A0A0R3VYG6</accession>
<evidence type="ECO:0000313" key="4">
    <source>
        <dbReference type="WBParaSite" id="TASK_0000246001-mRNA-1"/>
    </source>
</evidence>
<reference evidence="2 3" key="2">
    <citation type="submission" date="2018-11" db="EMBL/GenBank/DDBJ databases">
        <authorList>
            <consortium name="Pathogen Informatics"/>
        </authorList>
    </citation>
    <scope>NUCLEOTIDE SEQUENCE [LARGE SCALE GENOMIC DNA]</scope>
</reference>
<dbReference type="AlphaFoldDB" id="A0A0R3VYG6"/>
<gene>
    <name evidence="2" type="ORF">TASK_LOCUS2461</name>
</gene>